<dbReference type="Pfam" id="PF00445">
    <property type="entry name" value="Ribonuclease_T2"/>
    <property type="match status" value="1"/>
</dbReference>
<comment type="similarity">
    <text evidence="1 2">Belongs to the RNase T2 family.</text>
</comment>
<evidence type="ECO:0000256" key="1">
    <source>
        <dbReference type="ARBA" id="ARBA00007469"/>
    </source>
</evidence>
<dbReference type="EnsemblBacteria" id="CAK08821">
    <property type="protein sequence ID" value="CAK08821"/>
    <property type="gene ID" value="RL3334"/>
</dbReference>
<dbReference type="GO" id="GO:0006401">
    <property type="term" value="P:RNA catabolic process"/>
    <property type="evidence" value="ECO:0007669"/>
    <property type="project" value="UniProtKB-ARBA"/>
</dbReference>
<keyword evidence="3" id="KW-0378">Hydrolase</keyword>
<dbReference type="EC" id="3.1.27.6" evidence="3"/>
<dbReference type="PROSITE" id="PS00530">
    <property type="entry name" value="RNASE_T2_1"/>
    <property type="match status" value="1"/>
</dbReference>
<accession>Q1ME06</accession>
<evidence type="ECO:0000313" key="4">
    <source>
        <dbReference type="Proteomes" id="UP000006575"/>
    </source>
</evidence>
<reference evidence="3 4" key="1">
    <citation type="journal article" date="2006" name="Genome Biol.">
        <title>The genome of Rhizobium leguminosarum has recognizable core and accessory components.</title>
        <authorList>
            <person name="Young J.W."/>
            <person name="Crossman L.C."/>
            <person name="Johnston A.W.B."/>
            <person name="Thomson N.R."/>
            <person name="Ghazoui Z.F."/>
            <person name="Hull K.H."/>
            <person name="Wexler M."/>
            <person name="Curson A.R.J."/>
            <person name="Todd J.D."/>
            <person name="Poole P.S."/>
            <person name="Mauchline T.H."/>
            <person name="East A.K."/>
            <person name="Quail M.A."/>
            <person name="Churcher C."/>
            <person name="Arrowsmith C."/>
            <person name="Cherevach A."/>
            <person name="Chillingworth T."/>
            <person name="Clarke K."/>
            <person name="Cronin A."/>
            <person name="Davis P."/>
            <person name="Fraser A."/>
            <person name="Hance Z."/>
            <person name="Hauser H."/>
            <person name="Jagels K."/>
            <person name="Moule S."/>
            <person name="Mungall K."/>
            <person name="Norbertczak H."/>
            <person name="Rabbinowitsch E."/>
            <person name="Sanders M."/>
            <person name="Simmonds M."/>
            <person name="Whitehead S."/>
            <person name="Parkhill J."/>
        </authorList>
    </citation>
    <scope>NUCLEOTIDE SEQUENCE [LARGE SCALE GENOMIC DNA]</scope>
    <source>
        <strain evidence="4">DSM 114642 / LMG 32736 / 3841</strain>
    </source>
</reference>
<dbReference type="GO" id="GO:0016787">
    <property type="term" value="F:hydrolase activity"/>
    <property type="evidence" value="ECO:0007669"/>
    <property type="project" value="UniProtKB-KW"/>
</dbReference>
<dbReference type="AlphaFoldDB" id="Q1ME06"/>
<dbReference type="InterPro" id="IPR018188">
    <property type="entry name" value="RNase_T2_His_AS_1"/>
</dbReference>
<proteinExistence type="inferred from homology"/>
<dbReference type="GO" id="GO:0033897">
    <property type="term" value="F:ribonuclease T2 activity"/>
    <property type="evidence" value="ECO:0007669"/>
    <property type="project" value="InterPro"/>
</dbReference>
<dbReference type="eggNOG" id="COG3719">
    <property type="taxonomic scope" value="Bacteria"/>
</dbReference>
<dbReference type="CDD" id="cd01062">
    <property type="entry name" value="RNase_T2_prok"/>
    <property type="match status" value="1"/>
</dbReference>
<evidence type="ECO:0000256" key="2">
    <source>
        <dbReference type="RuleBase" id="RU004328"/>
    </source>
</evidence>
<dbReference type="KEGG" id="rle:RL3334"/>
<dbReference type="InterPro" id="IPR039378">
    <property type="entry name" value="RNase_T2_prok"/>
</dbReference>
<dbReference type="InterPro" id="IPR036430">
    <property type="entry name" value="RNase_T2-like_sf"/>
</dbReference>
<dbReference type="PROSITE" id="PS00531">
    <property type="entry name" value="RNASE_T2_2"/>
    <property type="match status" value="1"/>
</dbReference>
<dbReference type="Proteomes" id="UP000006575">
    <property type="component" value="Chromosome"/>
</dbReference>
<protein>
    <submittedName>
        <fullName evidence="3">Ribonuclease I</fullName>
        <ecNumber evidence="3">3.1.27.6</ecNumber>
    </submittedName>
</protein>
<organism evidence="3 4">
    <name type="scientific">Rhizobium johnstonii (strain DSM 114642 / LMG 32736 / 3841)</name>
    <name type="common">Rhizobium leguminosarum bv. viciae</name>
    <dbReference type="NCBI Taxonomy" id="216596"/>
    <lineage>
        <taxon>Bacteria</taxon>
        <taxon>Pseudomonadati</taxon>
        <taxon>Pseudomonadota</taxon>
        <taxon>Alphaproteobacteria</taxon>
        <taxon>Hyphomicrobiales</taxon>
        <taxon>Rhizobiaceae</taxon>
        <taxon>Rhizobium/Agrobacterium group</taxon>
        <taxon>Rhizobium</taxon>
        <taxon>Rhizobium johnstonii</taxon>
    </lineage>
</organism>
<keyword evidence="4" id="KW-1185">Reference proteome</keyword>
<name>Q1ME06_RHIJ3</name>
<dbReference type="SUPFAM" id="SSF55895">
    <property type="entry name" value="Ribonuclease Rh-like"/>
    <property type="match status" value="1"/>
</dbReference>
<dbReference type="InterPro" id="IPR001568">
    <property type="entry name" value="RNase_T2-like"/>
</dbReference>
<dbReference type="EMBL" id="AM236080">
    <property type="protein sequence ID" value="CAK08821.1"/>
    <property type="molecule type" value="Genomic_DNA"/>
</dbReference>
<sequence length="260" mass="27216">MLICSCIVLFLGVEMSSMQLRTLTFAVSMVVAGAGVAQEAGGRTRFILAASWQPAFCQTNQKKAECASQTGERPDATNFSLHGLWPMRQDYCGVSAEQKAADKDGDWNKLPEVTLAAETKTALAKAMPGTQSGLERHEWVKHGTCTKMSADDYFGVGVHLVGALNASAVRDLFAANIGKPVKADAIKAAFDKSFGPGAGDRVKMSCRRAGNVRMISELTIGLSEAAGAASAKTTGLADLIQGAGKTSFGCDEGVVDAAGF</sequence>
<gene>
    <name evidence="3" type="primary">rnsA</name>
    <name evidence="3" type="synonym">rna</name>
    <name evidence="3" type="ordered locus">RL3334</name>
</gene>
<dbReference type="Gene3D" id="3.90.730.10">
    <property type="entry name" value="Ribonuclease T2-like"/>
    <property type="match status" value="1"/>
</dbReference>
<dbReference type="GO" id="GO:0003723">
    <property type="term" value="F:RNA binding"/>
    <property type="evidence" value="ECO:0007669"/>
    <property type="project" value="InterPro"/>
</dbReference>
<dbReference type="HOGENOM" id="CLU_066598_1_0_5"/>
<evidence type="ECO:0000313" key="3">
    <source>
        <dbReference type="EMBL" id="CAK08821.1"/>
    </source>
</evidence>
<dbReference type="PANTHER" id="PTHR11240">
    <property type="entry name" value="RIBONUCLEASE T2"/>
    <property type="match status" value="1"/>
</dbReference>
<dbReference type="InterPro" id="IPR033130">
    <property type="entry name" value="RNase_T2_His_AS_2"/>
</dbReference>
<dbReference type="PANTHER" id="PTHR11240:SF22">
    <property type="entry name" value="RIBONUCLEASE T2"/>
    <property type="match status" value="1"/>
</dbReference>